<name>A0ABS1KFW4_9FLAO</name>
<comment type="caution">
    <text evidence="1">The sequence shown here is derived from an EMBL/GenBank/DDBJ whole genome shotgun (WGS) entry which is preliminary data.</text>
</comment>
<gene>
    <name evidence="1" type="ORF">JI750_15870</name>
</gene>
<reference evidence="1 2" key="1">
    <citation type="submission" date="2021-01" db="EMBL/GenBank/DDBJ databases">
        <title>Genome seq and assembly of Flavobacterium sp. GN10.</title>
        <authorList>
            <person name="Chhetri G."/>
        </authorList>
    </citation>
    <scope>NUCLEOTIDE SEQUENCE [LARGE SCALE GENOMIC DNA]</scope>
    <source>
        <strain evidence="1 2">GN10</strain>
    </source>
</reference>
<evidence type="ECO:0000313" key="1">
    <source>
        <dbReference type="EMBL" id="MBL0738374.1"/>
    </source>
</evidence>
<accession>A0ABS1KFW4</accession>
<protein>
    <recommendedName>
        <fullName evidence="3">Fn3-like domain-containing protein</fullName>
    </recommendedName>
</protein>
<organism evidence="1 2">
    <name type="scientific">Flavobacterium tagetis</name>
    <dbReference type="NCBI Taxonomy" id="2801336"/>
    <lineage>
        <taxon>Bacteria</taxon>
        <taxon>Pseudomonadati</taxon>
        <taxon>Bacteroidota</taxon>
        <taxon>Flavobacteriia</taxon>
        <taxon>Flavobacteriales</taxon>
        <taxon>Flavobacteriaceae</taxon>
        <taxon>Flavobacterium</taxon>
    </lineage>
</organism>
<keyword evidence="2" id="KW-1185">Reference proteome</keyword>
<dbReference type="EMBL" id="JAERSF010000003">
    <property type="protein sequence ID" value="MBL0738374.1"/>
    <property type="molecule type" value="Genomic_DNA"/>
</dbReference>
<dbReference type="Proteomes" id="UP000603728">
    <property type="component" value="Unassembled WGS sequence"/>
</dbReference>
<proteinExistence type="predicted"/>
<sequence length="182" mass="19636">MKTKSTLEKAVKFVSDCMSIFSWKNIFEKNLMTLLFLFVATISSAQSGSCNATLIVENNGNIRSTPLDGTYYSMVLTNNSSSADTFVLSSKNINSSCTNTDGSSASGNVSINTDFINSSRNSLSEITLSAGESANFYIHITIPAGTSIQKWSCNEITATSKNCTNYSVATVLHTYIINPVND</sequence>
<evidence type="ECO:0000313" key="2">
    <source>
        <dbReference type="Proteomes" id="UP000603728"/>
    </source>
</evidence>
<evidence type="ECO:0008006" key="3">
    <source>
        <dbReference type="Google" id="ProtNLM"/>
    </source>
</evidence>
<dbReference type="RefSeq" id="WP_202004074.1">
    <property type="nucleotide sequence ID" value="NZ_JAERSF010000003.1"/>
</dbReference>